<dbReference type="InterPro" id="IPR036388">
    <property type="entry name" value="WH-like_DNA-bd_sf"/>
</dbReference>
<keyword evidence="9" id="KW-1185">Reference proteome</keyword>
<dbReference type="InParanoid" id="C5LAL4"/>
<dbReference type="Proteomes" id="UP000007800">
    <property type="component" value="Unassembled WGS sequence"/>
</dbReference>
<keyword evidence="2" id="KW-1017">Isopeptide bond</keyword>
<dbReference type="FunFam" id="1.10.10.10:FF:000014">
    <property type="entry name" value="Cullin 1"/>
    <property type="match status" value="1"/>
</dbReference>
<dbReference type="SMART" id="SM00884">
    <property type="entry name" value="Cullin_Nedd8"/>
    <property type="match status" value="1"/>
</dbReference>
<dbReference type="FunFam" id="1.20.1310.10:FF:000002">
    <property type="entry name" value="cullin-3 isoform X1"/>
    <property type="match status" value="1"/>
</dbReference>
<evidence type="ECO:0000256" key="3">
    <source>
        <dbReference type="ARBA" id="ARBA00022843"/>
    </source>
</evidence>
<dbReference type="InterPro" id="IPR016159">
    <property type="entry name" value="Cullin_repeat-like_dom_sf"/>
</dbReference>
<evidence type="ECO:0000256" key="6">
    <source>
        <dbReference type="SAM" id="MobiDB-lite"/>
    </source>
</evidence>
<dbReference type="GO" id="GO:0031461">
    <property type="term" value="C:cullin-RING ubiquitin ligase complex"/>
    <property type="evidence" value="ECO:0007669"/>
    <property type="project" value="InterPro"/>
</dbReference>
<sequence length="802" mass="91798">MSAHGETVPLDEGWTLIREKAIDKLEYYLDTGEVPKDVVQVEGKAPRIFGAGDYAQLYTTVYNMCTQRSPNNWSEELYQRYGESMSSYVTRRVVPRIEGLEGKPLLEELLLRWNNHKLYSKWMERFFTYLDRYYVKLQSVDTLAVRSVTIFKTLAFDHGHVPARCRAAILEMINKEREGTEIEQSLLRGIVDMLFDLGNASRSTSAAEGSSSSSSNRPSLGAAPSHGNDELSTLWVYQQELEEFLLPETARFYERQAKAWLVSDSLPEYLVKTESALMAEQKRVETYLHPSSMQKIKNVIWNQLVDYCQSQALEKDTSVTWMLDNDRREDLSRLWRMFGLVNNGLVPIAASFKQYVQDLGNSVVDALLDQLTKLGPQPSPQAKAEILADPSFVQKLIDMHDRFKTIVAECFQSDGLFQKSLKEAFETFINRDLGRFSIAAMMSSFCDKVLRRGGEKRSEEQVDALMSKLVDLFSFLTDKDVFAEIYRNQLAKRLLYDTSASDEAEKNVIQKLKMKCGAQFTSKLEGMITDISLAADMQKQFREYLSHRDSQADYDNIDFSVTVLTTGFWPTYHPIDNVILPAPMTRCLGVFTDFYNGRTQHRKLSWIHTLGQAVVGARFGSRKHDLHCSTLQALILLLFNNPAAHGGDNEGWISFQEIHTATGCGDDTLCKKLLATLSIARYKVLEKSGSNPRIIDVEEKFRVNPKFSCPQRKIKIPPPAQDETHKAERVQEDRSISIEAAIVRIMKTRKTCSHQQLVSEVLEQLSFFKPNPKVIKQRIEHLIEREYLERDENQPNIYRYLA</sequence>
<proteinExistence type="inferred from homology"/>
<dbReference type="Gene3D" id="1.10.10.10">
    <property type="entry name" value="Winged helix-like DNA-binding domain superfamily/Winged helix DNA-binding domain"/>
    <property type="match status" value="1"/>
</dbReference>
<dbReference type="InterPro" id="IPR045093">
    <property type="entry name" value="Cullin"/>
</dbReference>
<keyword evidence="3" id="KW-0832">Ubl conjugation</keyword>
<dbReference type="RefSeq" id="XP_002774654.1">
    <property type="nucleotide sequence ID" value="XM_002774608.1"/>
</dbReference>
<evidence type="ECO:0000313" key="8">
    <source>
        <dbReference type="EMBL" id="EER06470.1"/>
    </source>
</evidence>
<evidence type="ECO:0000256" key="4">
    <source>
        <dbReference type="PROSITE-ProRule" id="PRU00330"/>
    </source>
</evidence>
<dbReference type="OMA" id="IREWDRY"/>
<dbReference type="SUPFAM" id="SSF46785">
    <property type="entry name" value="Winged helix' DNA-binding domain"/>
    <property type="match status" value="1"/>
</dbReference>
<dbReference type="InterPro" id="IPR059120">
    <property type="entry name" value="Cullin-like_AB"/>
</dbReference>
<comment type="similarity">
    <text evidence="1 4 5">Belongs to the cullin family.</text>
</comment>
<reference evidence="8 9" key="1">
    <citation type="submission" date="2008-07" db="EMBL/GenBank/DDBJ databases">
        <authorList>
            <person name="El-Sayed N."/>
            <person name="Caler E."/>
            <person name="Inman J."/>
            <person name="Amedeo P."/>
            <person name="Hass B."/>
            <person name="Wortman J."/>
        </authorList>
    </citation>
    <scope>NUCLEOTIDE SEQUENCE [LARGE SCALE GENOMIC DNA]</scope>
    <source>
        <strain evidence="9">ATCC 50983 / TXsc</strain>
    </source>
</reference>
<dbReference type="InterPro" id="IPR016158">
    <property type="entry name" value="Cullin_homology"/>
</dbReference>
<dbReference type="InterPro" id="IPR016157">
    <property type="entry name" value="Cullin_CS"/>
</dbReference>
<dbReference type="SMART" id="SM00182">
    <property type="entry name" value="CULLIN"/>
    <property type="match status" value="1"/>
</dbReference>
<dbReference type="Pfam" id="PF00888">
    <property type="entry name" value="Cullin"/>
    <property type="match status" value="1"/>
</dbReference>
<evidence type="ECO:0000256" key="2">
    <source>
        <dbReference type="ARBA" id="ARBA00022499"/>
    </source>
</evidence>
<evidence type="ECO:0000256" key="1">
    <source>
        <dbReference type="ARBA" id="ARBA00006019"/>
    </source>
</evidence>
<dbReference type="PROSITE" id="PS01256">
    <property type="entry name" value="CULLIN_1"/>
    <property type="match status" value="1"/>
</dbReference>
<dbReference type="SUPFAM" id="SSF74788">
    <property type="entry name" value="Cullin repeat-like"/>
    <property type="match status" value="1"/>
</dbReference>
<gene>
    <name evidence="8" type="ORF">Pmar_PMAR006281</name>
</gene>
<dbReference type="EMBL" id="GG680729">
    <property type="protein sequence ID" value="EER06470.1"/>
    <property type="molecule type" value="Genomic_DNA"/>
</dbReference>
<dbReference type="Pfam" id="PF10557">
    <property type="entry name" value="Cullin_Nedd8"/>
    <property type="match status" value="1"/>
</dbReference>
<dbReference type="GO" id="GO:0031625">
    <property type="term" value="F:ubiquitin protein ligase binding"/>
    <property type="evidence" value="ECO:0007669"/>
    <property type="project" value="InterPro"/>
</dbReference>
<dbReference type="GeneID" id="9065658"/>
<dbReference type="PANTHER" id="PTHR11932">
    <property type="entry name" value="CULLIN"/>
    <property type="match status" value="1"/>
</dbReference>
<feature type="region of interest" description="Disordered" evidence="6">
    <location>
        <begin position="205"/>
        <end position="226"/>
    </location>
</feature>
<dbReference type="InterPro" id="IPR036317">
    <property type="entry name" value="Cullin_homology_sf"/>
</dbReference>
<dbReference type="OrthoDB" id="27073at2759"/>
<name>C5LAL4_PERM5</name>
<dbReference type="Gene3D" id="3.30.230.130">
    <property type="entry name" value="Cullin, Chain C, Domain 2"/>
    <property type="match status" value="1"/>
</dbReference>
<evidence type="ECO:0000313" key="9">
    <source>
        <dbReference type="Proteomes" id="UP000007800"/>
    </source>
</evidence>
<dbReference type="Gene3D" id="1.20.1310.10">
    <property type="entry name" value="Cullin Repeats"/>
    <property type="match status" value="4"/>
</dbReference>
<dbReference type="AlphaFoldDB" id="C5LAL4"/>
<dbReference type="InterPro" id="IPR019559">
    <property type="entry name" value="Cullin_neddylation_domain"/>
</dbReference>
<organism evidence="9">
    <name type="scientific">Perkinsus marinus (strain ATCC 50983 / TXsc)</name>
    <dbReference type="NCBI Taxonomy" id="423536"/>
    <lineage>
        <taxon>Eukaryota</taxon>
        <taxon>Sar</taxon>
        <taxon>Alveolata</taxon>
        <taxon>Perkinsozoa</taxon>
        <taxon>Perkinsea</taxon>
        <taxon>Perkinsida</taxon>
        <taxon>Perkinsidae</taxon>
        <taxon>Perkinsus</taxon>
    </lineage>
</organism>
<dbReference type="SUPFAM" id="SSF75632">
    <property type="entry name" value="Cullin homology domain"/>
    <property type="match status" value="1"/>
</dbReference>
<evidence type="ECO:0000259" key="7">
    <source>
        <dbReference type="PROSITE" id="PS50069"/>
    </source>
</evidence>
<dbReference type="Pfam" id="PF26557">
    <property type="entry name" value="Cullin_AB"/>
    <property type="match status" value="1"/>
</dbReference>
<dbReference type="GO" id="GO:0006511">
    <property type="term" value="P:ubiquitin-dependent protein catabolic process"/>
    <property type="evidence" value="ECO:0007669"/>
    <property type="project" value="InterPro"/>
</dbReference>
<accession>C5LAL4</accession>
<feature type="domain" description="Cullin family profile" evidence="7">
    <location>
        <begin position="437"/>
        <end position="677"/>
    </location>
</feature>
<dbReference type="FunCoup" id="C5LAL4">
    <property type="interactions" value="476"/>
</dbReference>
<feature type="compositionally biased region" description="Low complexity" evidence="6">
    <location>
        <begin position="205"/>
        <end position="223"/>
    </location>
</feature>
<evidence type="ECO:0000256" key="5">
    <source>
        <dbReference type="RuleBase" id="RU003829"/>
    </source>
</evidence>
<dbReference type="PROSITE" id="PS50069">
    <property type="entry name" value="CULLIN_2"/>
    <property type="match status" value="1"/>
</dbReference>
<dbReference type="InterPro" id="IPR036390">
    <property type="entry name" value="WH_DNA-bd_sf"/>
</dbReference>
<dbReference type="InterPro" id="IPR001373">
    <property type="entry name" value="Cullin_N"/>
</dbReference>
<protein>
    <submittedName>
        <fullName evidence="8">Cullin-3, putative</fullName>
    </submittedName>
</protein>